<evidence type="ECO:0000256" key="2">
    <source>
        <dbReference type="ARBA" id="ARBA00022475"/>
    </source>
</evidence>
<dbReference type="EMBL" id="JBHSMP010000030">
    <property type="protein sequence ID" value="MFC5431194.1"/>
    <property type="molecule type" value="Genomic_DNA"/>
</dbReference>
<evidence type="ECO:0000256" key="6">
    <source>
        <dbReference type="ARBA" id="ARBA00023224"/>
    </source>
</evidence>
<evidence type="ECO:0000256" key="8">
    <source>
        <dbReference type="SAM" id="SignalP"/>
    </source>
</evidence>
<evidence type="ECO:0000256" key="4">
    <source>
        <dbReference type="ARBA" id="ARBA00022989"/>
    </source>
</evidence>
<dbReference type="SUPFAM" id="SSF47170">
    <property type="entry name" value="Aspartate receptor, ligand-binding domain"/>
    <property type="match status" value="1"/>
</dbReference>
<dbReference type="SMART" id="SM00319">
    <property type="entry name" value="TarH"/>
    <property type="match status" value="1"/>
</dbReference>
<feature type="domain" description="Chemotaxis methyl-accepting receptor Tar-related ligand-binding" evidence="9">
    <location>
        <begin position="44"/>
        <end position="177"/>
    </location>
</feature>
<evidence type="ECO:0000313" key="10">
    <source>
        <dbReference type="EMBL" id="MFC5431194.1"/>
    </source>
</evidence>
<name>A0ABW0JDH2_9BURK</name>
<keyword evidence="3 7" id="KW-0812">Transmembrane</keyword>
<dbReference type="InterPro" id="IPR003122">
    <property type="entry name" value="Tar_rcpt_lig-bd"/>
</dbReference>
<organism evidence="10 11">
    <name type="scientific">Paraburkholderia denitrificans</name>
    <dbReference type="NCBI Taxonomy" id="694025"/>
    <lineage>
        <taxon>Bacteria</taxon>
        <taxon>Pseudomonadati</taxon>
        <taxon>Pseudomonadota</taxon>
        <taxon>Betaproteobacteria</taxon>
        <taxon>Burkholderiales</taxon>
        <taxon>Burkholderiaceae</taxon>
        <taxon>Paraburkholderia</taxon>
    </lineage>
</organism>
<keyword evidence="5 7" id="KW-0472">Membrane</keyword>
<evidence type="ECO:0000256" key="3">
    <source>
        <dbReference type="ARBA" id="ARBA00022692"/>
    </source>
</evidence>
<keyword evidence="4 7" id="KW-1133">Transmembrane helix</keyword>
<accession>A0ABW0JDH2</accession>
<sequence>MSGKLKAAASLLCALFLFCVPPLVAQGPAFCACAHTRDDVDDLARVAQHQASAADETTRHLEDARSNLARAGTRMAGGDAAPRDVIEHAREELAAADRSFAALVDVPPADEADRAHVAALARRYQVLRRALGALVQDLDAHDLRAFFDQPTQSYLDAWVAELRGFAQFSAAASRDASGLNGWRDWRDWRTAIHARMTFLRTAGTFFLMALVTLAGFAMSLTPRARAPYCACRVRGSDRQREISR</sequence>
<reference evidence="11" key="1">
    <citation type="journal article" date="2019" name="Int. J. Syst. Evol. Microbiol.">
        <title>The Global Catalogue of Microorganisms (GCM) 10K type strain sequencing project: providing services to taxonomists for standard genome sequencing and annotation.</title>
        <authorList>
            <consortium name="The Broad Institute Genomics Platform"/>
            <consortium name="The Broad Institute Genome Sequencing Center for Infectious Disease"/>
            <person name="Wu L."/>
            <person name="Ma J."/>
        </authorList>
    </citation>
    <scope>NUCLEOTIDE SEQUENCE [LARGE SCALE GENOMIC DNA]</scope>
    <source>
        <strain evidence="11">CCUG 56042</strain>
    </source>
</reference>
<comment type="subcellular location">
    <subcellularLocation>
        <location evidence="1">Cell membrane</location>
    </subcellularLocation>
</comment>
<keyword evidence="6" id="KW-0807">Transducer</keyword>
<feature type="signal peptide" evidence="8">
    <location>
        <begin position="1"/>
        <end position="25"/>
    </location>
</feature>
<evidence type="ECO:0000256" key="1">
    <source>
        <dbReference type="ARBA" id="ARBA00004236"/>
    </source>
</evidence>
<comment type="caution">
    <text evidence="10">The sequence shown here is derived from an EMBL/GenBank/DDBJ whole genome shotgun (WGS) entry which is preliminary data.</text>
</comment>
<evidence type="ECO:0000313" key="11">
    <source>
        <dbReference type="Proteomes" id="UP001596103"/>
    </source>
</evidence>
<evidence type="ECO:0000259" key="9">
    <source>
        <dbReference type="SMART" id="SM00319"/>
    </source>
</evidence>
<gene>
    <name evidence="10" type="ORF">ACFPTO_20665</name>
</gene>
<dbReference type="PROSITE" id="PS51257">
    <property type="entry name" value="PROKAR_LIPOPROTEIN"/>
    <property type="match status" value="1"/>
</dbReference>
<protein>
    <submittedName>
        <fullName evidence="10">Tar ligand binding domain-containing protein</fullName>
    </submittedName>
</protein>
<dbReference type="Proteomes" id="UP001596103">
    <property type="component" value="Unassembled WGS sequence"/>
</dbReference>
<dbReference type="Pfam" id="PF02203">
    <property type="entry name" value="TarH"/>
    <property type="match status" value="1"/>
</dbReference>
<evidence type="ECO:0000256" key="7">
    <source>
        <dbReference type="SAM" id="Phobius"/>
    </source>
</evidence>
<keyword evidence="2" id="KW-1003">Cell membrane</keyword>
<keyword evidence="11" id="KW-1185">Reference proteome</keyword>
<dbReference type="RefSeq" id="WP_377714272.1">
    <property type="nucleotide sequence ID" value="NZ_JBHSMP010000030.1"/>
</dbReference>
<dbReference type="Gene3D" id="1.20.120.30">
    <property type="entry name" value="Aspartate receptor, ligand-binding domain"/>
    <property type="match status" value="1"/>
</dbReference>
<proteinExistence type="predicted"/>
<keyword evidence="8" id="KW-0732">Signal</keyword>
<dbReference type="CDD" id="cd19407">
    <property type="entry name" value="Tar_Tsr_sensor"/>
    <property type="match status" value="1"/>
</dbReference>
<dbReference type="InterPro" id="IPR035440">
    <property type="entry name" value="4HB_MCP_dom_sf"/>
</dbReference>
<feature type="chain" id="PRO_5046596061" evidence="8">
    <location>
        <begin position="26"/>
        <end position="244"/>
    </location>
</feature>
<evidence type="ECO:0000256" key="5">
    <source>
        <dbReference type="ARBA" id="ARBA00023136"/>
    </source>
</evidence>
<feature type="transmembrane region" description="Helical" evidence="7">
    <location>
        <begin position="198"/>
        <end position="218"/>
    </location>
</feature>